<reference evidence="2" key="1">
    <citation type="submission" date="2015-09" db="EMBL/GenBank/DDBJ databases">
        <authorList>
            <consortium name="Pathogen Informatics"/>
        </authorList>
    </citation>
    <scope>NUCLEOTIDE SEQUENCE [LARGE SCALE GENOMIC DNA]</scope>
    <source>
        <strain evidence="2">Lake Konstanz</strain>
    </source>
</reference>
<dbReference type="VEuPathDB" id="TriTrypDB:BSAL_04375"/>
<dbReference type="AlphaFoldDB" id="A0A0S4IRA1"/>
<name>A0A0S4IRA1_BODSA</name>
<gene>
    <name evidence="1" type="ORF">BSAL_04375</name>
</gene>
<dbReference type="Proteomes" id="UP000051952">
    <property type="component" value="Unassembled WGS sequence"/>
</dbReference>
<evidence type="ECO:0000313" key="1">
    <source>
        <dbReference type="EMBL" id="CUG01299.1"/>
    </source>
</evidence>
<keyword evidence="2" id="KW-1185">Reference proteome</keyword>
<proteinExistence type="predicted"/>
<evidence type="ECO:0000313" key="2">
    <source>
        <dbReference type="Proteomes" id="UP000051952"/>
    </source>
</evidence>
<organism evidence="1 2">
    <name type="scientific">Bodo saltans</name>
    <name type="common">Flagellated protozoan</name>
    <dbReference type="NCBI Taxonomy" id="75058"/>
    <lineage>
        <taxon>Eukaryota</taxon>
        <taxon>Discoba</taxon>
        <taxon>Euglenozoa</taxon>
        <taxon>Kinetoplastea</taxon>
        <taxon>Metakinetoplastina</taxon>
        <taxon>Eubodonida</taxon>
        <taxon>Bodonidae</taxon>
        <taxon>Bodo</taxon>
    </lineage>
</organism>
<sequence>MLQSKEDVLNALSGGPIIKDNSGSVLQVDIGKPPILLTCVAGDRARKRISVRCNIGDTLVSSSFASADQFWELTHPTVFGTASLHIGCKESGGYLKASMASTSLDASLSKSRQGSSLFLCLKDRHPYFRALALQTMPLFLGISVTPTPLPLPCPRLQVNAVAGAEWPPQVESSWFFEWPSASLRFVMRRNCCYHFGGSYSFGAWHVDAATLNNRKTAAISYAFSEKSVGLSVSHIGHRASFGAQVVL</sequence>
<dbReference type="EMBL" id="CYKH01000493">
    <property type="protein sequence ID" value="CUG01299.1"/>
    <property type="molecule type" value="Genomic_DNA"/>
</dbReference>
<accession>A0A0S4IRA1</accession>
<protein>
    <submittedName>
        <fullName evidence="1">Uncharacterized protein</fullName>
    </submittedName>
</protein>